<evidence type="ECO:0000259" key="4">
    <source>
        <dbReference type="Pfam" id="PF00535"/>
    </source>
</evidence>
<keyword evidence="3 6" id="KW-0808">Transferase</keyword>
<evidence type="ECO:0000256" key="3">
    <source>
        <dbReference type="ARBA" id="ARBA00022679"/>
    </source>
</evidence>
<evidence type="ECO:0000313" key="6">
    <source>
        <dbReference type="EMBL" id="MVN92779.1"/>
    </source>
</evidence>
<dbReference type="Pfam" id="PF02709">
    <property type="entry name" value="Glyco_transf_7C"/>
    <property type="match status" value="1"/>
</dbReference>
<dbReference type="OrthoDB" id="9801954at2"/>
<protein>
    <submittedName>
        <fullName evidence="6">Glycosyltransferase</fullName>
    </submittedName>
</protein>
<proteinExistence type="inferred from homology"/>
<dbReference type="PANTHER" id="PTHR43179:SF12">
    <property type="entry name" value="GALACTOFURANOSYLTRANSFERASE GLFT2"/>
    <property type="match status" value="1"/>
</dbReference>
<evidence type="ECO:0000256" key="2">
    <source>
        <dbReference type="ARBA" id="ARBA00022676"/>
    </source>
</evidence>
<dbReference type="RefSeq" id="WP_157543094.1">
    <property type="nucleotide sequence ID" value="NZ_WQLA01000007.1"/>
</dbReference>
<dbReference type="InterPro" id="IPR029044">
    <property type="entry name" value="Nucleotide-diphossugar_trans"/>
</dbReference>
<feature type="domain" description="Galactosyltransferase C-terminal" evidence="5">
    <location>
        <begin position="138"/>
        <end position="192"/>
    </location>
</feature>
<dbReference type="PANTHER" id="PTHR43179">
    <property type="entry name" value="RHAMNOSYLTRANSFERASE WBBL"/>
    <property type="match status" value="1"/>
</dbReference>
<evidence type="ECO:0000256" key="1">
    <source>
        <dbReference type="ARBA" id="ARBA00006739"/>
    </source>
</evidence>
<dbReference type="GO" id="GO:0016757">
    <property type="term" value="F:glycosyltransferase activity"/>
    <property type="evidence" value="ECO:0007669"/>
    <property type="project" value="UniProtKB-KW"/>
</dbReference>
<keyword evidence="7" id="KW-1185">Reference proteome</keyword>
<organism evidence="6 7">
    <name type="scientific">Mucilaginibacter aquatilis</name>
    <dbReference type="NCBI Taxonomy" id="1517760"/>
    <lineage>
        <taxon>Bacteria</taxon>
        <taxon>Pseudomonadati</taxon>
        <taxon>Bacteroidota</taxon>
        <taxon>Sphingobacteriia</taxon>
        <taxon>Sphingobacteriales</taxon>
        <taxon>Sphingobacteriaceae</taxon>
        <taxon>Mucilaginibacter</taxon>
    </lineage>
</organism>
<sequence>MNFSIVIPTCNRNKLLGICLEKLLPGVQTGNHNYEIIVTDDSTGNIAKSFIEEHYPHVRWVAGPKCGPAANRNNGAKQAQNEWLIFLDDDCEPDNNLIDNYAAHIQTNPEIQVMEGAIYSDDVIDPLFTAPINITGGHLWSCNFAIAKQLFDKIGGFDENYKFPNLEDNDLNKRVRLAGNKVPFVSSARVYHPPRPIASPQKFARYHESWMYYHAKFGEPKTLKDLLVTISRARLTTIKNAPKGLGSAKALYNYFVEIILTVNNSRKWKKV</sequence>
<dbReference type="Proteomes" id="UP000434850">
    <property type="component" value="Unassembled WGS sequence"/>
</dbReference>
<dbReference type="AlphaFoldDB" id="A0A6I4IHE0"/>
<comment type="caution">
    <text evidence="6">The sequence shown here is derived from an EMBL/GenBank/DDBJ whole genome shotgun (WGS) entry which is preliminary data.</text>
</comment>
<reference evidence="6 7" key="1">
    <citation type="submission" date="2019-12" db="EMBL/GenBank/DDBJ databases">
        <title>Mucilaginibacter sp. HME9299 genome sequencing and assembly.</title>
        <authorList>
            <person name="Kang H."/>
            <person name="Kim H."/>
            <person name="Joh K."/>
        </authorList>
    </citation>
    <scope>NUCLEOTIDE SEQUENCE [LARGE SCALE GENOMIC DNA]</scope>
    <source>
        <strain evidence="6 7">HME9299</strain>
    </source>
</reference>
<dbReference type="SUPFAM" id="SSF53448">
    <property type="entry name" value="Nucleotide-diphospho-sugar transferases"/>
    <property type="match status" value="1"/>
</dbReference>
<feature type="domain" description="Glycosyltransferase 2-like" evidence="4">
    <location>
        <begin position="4"/>
        <end position="117"/>
    </location>
</feature>
<gene>
    <name evidence="6" type="ORF">GO816_16715</name>
</gene>
<dbReference type="InterPro" id="IPR027791">
    <property type="entry name" value="Galactosyl_T_C"/>
</dbReference>
<dbReference type="EMBL" id="WQLA01000007">
    <property type="protein sequence ID" value="MVN92779.1"/>
    <property type="molecule type" value="Genomic_DNA"/>
</dbReference>
<evidence type="ECO:0000313" key="7">
    <source>
        <dbReference type="Proteomes" id="UP000434850"/>
    </source>
</evidence>
<dbReference type="InterPro" id="IPR001173">
    <property type="entry name" value="Glyco_trans_2-like"/>
</dbReference>
<dbReference type="Pfam" id="PF00535">
    <property type="entry name" value="Glycos_transf_2"/>
    <property type="match status" value="1"/>
</dbReference>
<dbReference type="Gene3D" id="3.90.550.10">
    <property type="entry name" value="Spore Coat Polysaccharide Biosynthesis Protein SpsA, Chain A"/>
    <property type="match status" value="1"/>
</dbReference>
<evidence type="ECO:0000259" key="5">
    <source>
        <dbReference type="Pfam" id="PF02709"/>
    </source>
</evidence>
<comment type="similarity">
    <text evidence="1">Belongs to the glycosyltransferase 2 family.</text>
</comment>
<name>A0A6I4IHE0_9SPHI</name>
<accession>A0A6I4IHE0</accession>
<keyword evidence="2" id="KW-0328">Glycosyltransferase</keyword>